<dbReference type="Proteomes" id="UP001162992">
    <property type="component" value="Chromosome 17"/>
</dbReference>
<name>A0ACC2B4V4_DIPCM</name>
<evidence type="ECO:0000313" key="1">
    <source>
        <dbReference type="EMBL" id="KAJ7524755.1"/>
    </source>
</evidence>
<protein>
    <submittedName>
        <fullName evidence="1">Uncharacterized protein</fullName>
    </submittedName>
</protein>
<organism evidence="1 2">
    <name type="scientific">Diphasiastrum complanatum</name>
    <name type="common">Issler's clubmoss</name>
    <name type="synonym">Lycopodium complanatum</name>
    <dbReference type="NCBI Taxonomy" id="34168"/>
    <lineage>
        <taxon>Eukaryota</taxon>
        <taxon>Viridiplantae</taxon>
        <taxon>Streptophyta</taxon>
        <taxon>Embryophyta</taxon>
        <taxon>Tracheophyta</taxon>
        <taxon>Lycopodiopsida</taxon>
        <taxon>Lycopodiales</taxon>
        <taxon>Lycopodiaceae</taxon>
        <taxon>Lycopodioideae</taxon>
        <taxon>Diphasiastrum</taxon>
    </lineage>
</organism>
<sequence>MLQKNPAAVQNLYPTFSNSSGKQKRKFASPVTPRKEYTVFQPTNESETRQLHETILEEKARQSLEYPKTPKTSPSLRQAAKVKRHRQGMIQQVNTGSDFLQAKSCQLPPSEKSFFGLSDWSNNRYQTAAIINKLASEKKKSSLAFDIKSVAVLPEPGNLPEIAAWAPFSINIVNTMRSRGNVELPSILNNDLVKPDVLKSFQVLLSPEYVPFESEEDNFRHELECSSLENQENYARENIKEKKLIDIKFDNDVDLESQSTKYKLCTQMKPKASNSSYLYHAQAMEYKSILRSKEKMMVEVGRCIEHNDYLFKVLCSIKAFLPTC</sequence>
<reference evidence="2" key="1">
    <citation type="journal article" date="2024" name="Proc. Natl. Acad. Sci. U.S.A.">
        <title>Extraordinary preservation of gene collinearity over three hundred million years revealed in homosporous lycophytes.</title>
        <authorList>
            <person name="Li C."/>
            <person name="Wickell D."/>
            <person name="Kuo L.Y."/>
            <person name="Chen X."/>
            <person name="Nie B."/>
            <person name="Liao X."/>
            <person name="Peng D."/>
            <person name="Ji J."/>
            <person name="Jenkins J."/>
            <person name="Williams M."/>
            <person name="Shu S."/>
            <person name="Plott C."/>
            <person name="Barry K."/>
            <person name="Rajasekar S."/>
            <person name="Grimwood J."/>
            <person name="Han X."/>
            <person name="Sun S."/>
            <person name="Hou Z."/>
            <person name="He W."/>
            <person name="Dai G."/>
            <person name="Sun C."/>
            <person name="Schmutz J."/>
            <person name="Leebens-Mack J.H."/>
            <person name="Li F.W."/>
            <person name="Wang L."/>
        </authorList>
    </citation>
    <scope>NUCLEOTIDE SEQUENCE [LARGE SCALE GENOMIC DNA]</scope>
    <source>
        <strain evidence="2">cv. PW_Plant_1</strain>
    </source>
</reference>
<proteinExistence type="predicted"/>
<dbReference type="EMBL" id="CM055108">
    <property type="protein sequence ID" value="KAJ7524755.1"/>
    <property type="molecule type" value="Genomic_DNA"/>
</dbReference>
<gene>
    <name evidence="1" type="ORF">O6H91_17G019700</name>
</gene>
<accession>A0ACC2B4V4</accession>
<evidence type="ECO:0000313" key="2">
    <source>
        <dbReference type="Proteomes" id="UP001162992"/>
    </source>
</evidence>
<keyword evidence="2" id="KW-1185">Reference proteome</keyword>
<comment type="caution">
    <text evidence="1">The sequence shown here is derived from an EMBL/GenBank/DDBJ whole genome shotgun (WGS) entry which is preliminary data.</text>
</comment>